<protein>
    <submittedName>
        <fullName evidence="1">Uncharacterized protein</fullName>
    </submittedName>
</protein>
<evidence type="ECO:0000313" key="1">
    <source>
        <dbReference type="EMBL" id="TDU34294.1"/>
    </source>
</evidence>
<evidence type="ECO:0000313" key="2">
    <source>
        <dbReference type="Proteomes" id="UP000294689"/>
    </source>
</evidence>
<dbReference type="Proteomes" id="UP000294689">
    <property type="component" value="Unassembled WGS sequence"/>
</dbReference>
<dbReference type="AlphaFoldDB" id="A0A4R7PJ30"/>
<keyword evidence="2" id="KW-1185">Reference proteome</keyword>
<name>A0A4R7PJ30_9FLAO</name>
<sequence length="41" mass="4540">MNALSASISILIAYFDWRNLSLGGSIHSRKADSDCLNFKHS</sequence>
<gene>
    <name evidence="1" type="ORF">BXY82_2959</name>
</gene>
<accession>A0A4R7PJ30</accession>
<organism evidence="1 2">
    <name type="scientific">Gelidibacter sediminis</name>
    <dbReference type="NCBI Taxonomy" id="1608710"/>
    <lineage>
        <taxon>Bacteria</taxon>
        <taxon>Pseudomonadati</taxon>
        <taxon>Bacteroidota</taxon>
        <taxon>Flavobacteriia</taxon>
        <taxon>Flavobacteriales</taxon>
        <taxon>Flavobacteriaceae</taxon>
        <taxon>Gelidibacter</taxon>
    </lineage>
</organism>
<dbReference type="EMBL" id="SOBW01000010">
    <property type="protein sequence ID" value="TDU34294.1"/>
    <property type="molecule type" value="Genomic_DNA"/>
</dbReference>
<reference evidence="1 2" key="1">
    <citation type="submission" date="2019-03" db="EMBL/GenBank/DDBJ databases">
        <title>Genomic Encyclopedia of Archaeal and Bacterial Type Strains, Phase II (KMG-II): from individual species to whole genera.</title>
        <authorList>
            <person name="Goeker M."/>
        </authorList>
    </citation>
    <scope>NUCLEOTIDE SEQUENCE [LARGE SCALE GENOMIC DNA]</scope>
    <source>
        <strain evidence="1 2">DSM 28135</strain>
    </source>
</reference>
<comment type="caution">
    <text evidence="1">The sequence shown here is derived from an EMBL/GenBank/DDBJ whole genome shotgun (WGS) entry which is preliminary data.</text>
</comment>
<proteinExistence type="predicted"/>